<reference evidence="1" key="1">
    <citation type="journal article" date="2020" name="Nature">
        <title>Giant virus diversity and host interactions through global metagenomics.</title>
        <authorList>
            <person name="Schulz F."/>
            <person name="Roux S."/>
            <person name="Paez-Espino D."/>
            <person name="Jungbluth S."/>
            <person name="Walsh D.A."/>
            <person name="Denef V.J."/>
            <person name="McMahon K.D."/>
            <person name="Konstantinidis K.T."/>
            <person name="Eloe-Fadrosh E.A."/>
            <person name="Kyrpides N.C."/>
            <person name="Woyke T."/>
        </authorList>
    </citation>
    <scope>NUCLEOTIDE SEQUENCE</scope>
    <source>
        <strain evidence="1">GVMAG-M-3300023174-207</strain>
    </source>
</reference>
<dbReference type="AlphaFoldDB" id="A0A6C0DKI6"/>
<accession>A0A6C0DKI6</accession>
<dbReference type="EMBL" id="MN739628">
    <property type="protein sequence ID" value="QHT16941.1"/>
    <property type="molecule type" value="Genomic_DNA"/>
</dbReference>
<sequence>MCNAITKEGNPCKVKSDGFYCHIHKRPDPEPTIEKKREIILEKLLDPTTILSKKFSLITEAYLLFNNIDLTSETISLINRAKYLGNLTEMQYNDFISIYLDDGIDNDTRYDTVKTAISKIFSNGCKSKNDPLWMLQMIELLRDTFFIYFKFALSRGRFWRGMEEAIEFYNKKIIPNRERQIEIYRERNLNKLRVEIAKKNTPICDDVCKYILADYL</sequence>
<organism evidence="1">
    <name type="scientific">viral metagenome</name>
    <dbReference type="NCBI Taxonomy" id="1070528"/>
    <lineage>
        <taxon>unclassified sequences</taxon>
        <taxon>metagenomes</taxon>
        <taxon>organismal metagenomes</taxon>
    </lineage>
</organism>
<proteinExistence type="predicted"/>
<evidence type="ECO:0000313" key="1">
    <source>
        <dbReference type="EMBL" id="QHT16941.1"/>
    </source>
</evidence>
<name>A0A6C0DKI6_9ZZZZ</name>
<protein>
    <submittedName>
        <fullName evidence="1">Uncharacterized protein</fullName>
    </submittedName>
</protein>